<accession>A0A8S1RQQ4</accession>
<dbReference type="AlphaFoldDB" id="A0A8S1RQQ4"/>
<name>A0A8S1RQQ4_9CILI</name>
<dbReference type="Proteomes" id="UP000692954">
    <property type="component" value="Unassembled WGS sequence"/>
</dbReference>
<evidence type="ECO:0000313" key="2">
    <source>
        <dbReference type="EMBL" id="CAD8129409.1"/>
    </source>
</evidence>
<organism evidence="2 3">
    <name type="scientific">Paramecium sonneborni</name>
    <dbReference type="NCBI Taxonomy" id="65129"/>
    <lineage>
        <taxon>Eukaryota</taxon>
        <taxon>Sar</taxon>
        <taxon>Alveolata</taxon>
        <taxon>Ciliophora</taxon>
        <taxon>Intramacronucleata</taxon>
        <taxon>Oligohymenophorea</taxon>
        <taxon>Peniculida</taxon>
        <taxon>Parameciidae</taxon>
        <taxon>Paramecium</taxon>
    </lineage>
</organism>
<gene>
    <name evidence="2" type="ORF">PSON_ATCC_30995.1.T2210024</name>
</gene>
<dbReference type="EMBL" id="CAJJDN010000221">
    <property type="protein sequence ID" value="CAD8129409.1"/>
    <property type="molecule type" value="Genomic_DNA"/>
</dbReference>
<comment type="caution">
    <text evidence="2">The sequence shown here is derived from an EMBL/GenBank/DDBJ whole genome shotgun (WGS) entry which is preliminary data.</text>
</comment>
<reference evidence="2" key="1">
    <citation type="submission" date="2021-01" db="EMBL/GenBank/DDBJ databases">
        <authorList>
            <consortium name="Genoscope - CEA"/>
            <person name="William W."/>
        </authorList>
    </citation>
    <scope>NUCLEOTIDE SEQUENCE</scope>
</reference>
<protein>
    <submittedName>
        <fullName evidence="2">Uncharacterized protein</fullName>
    </submittedName>
</protein>
<feature type="compositionally biased region" description="Low complexity" evidence="1">
    <location>
        <begin position="112"/>
        <end position="121"/>
    </location>
</feature>
<feature type="region of interest" description="Disordered" evidence="1">
    <location>
        <begin position="109"/>
        <end position="130"/>
    </location>
</feature>
<evidence type="ECO:0000313" key="3">
    <source>
        <dbReference type="Proteomes" id="UP000692954"/>
    </source>
</evidence>
<evidence type="ECO:0000256" key="1">
    <source>
        <dbReference type="SAM" id="MobiDB-lite"/>
    </source>
</evidence>
<keyword evidence="3" id="KW-1185">Reference proteome</keyword>
<sequence>MRHIYFNQFLSLTISHLFGEMSFFFYNFMESDHILRNLQTFSLIELQKELSPTKLKQQQQQHYYKQLVYGVFRKLDKAYITKIELFLNFETGENKNKFKKISSQELRRYTTRRSSQSINKSNNRKNSRQL</sequence>
<proteinExistence type="predicted"/>